<dbReference type="GO" id="GO:0003714">
    <property type="term" value="F:transcription corepressor activity"/>
    <property type="evidence" value="ECO:0007669"/>
    <property type="project" value="InterPro"/>
</dbReference>
<dbReference type="InterPro" id="IPR036291">
    <property type="entry name" value="NAD(P)-bd_dom_sf"/>
</dbReference>
<dbReference type="InterPro" id="IPR050418">
    <property type="entry name" value="D-iso_2-hydroxyacid_DH_PdxB"/>
</dbReference>
<feature type="domain" description="D-isomer specific 2-hydroxyacid dehydrogenase NAD-binding" evidence="6">
    <location>
        <begin position="108"/>
        <end position="284"/>
    </location>
</feature>
<dbReference type="SUPFAM" id="SSF52283">
    <property type="entry name" value="Formate/glycerate dehydrogenase catalytic domain-like"/>
    <property type="match status" value="1"/>
</dbReference>
<proteinExistence type="inferred from homology"/>
<dbReference type="Proteomes" id="UP000006069">
    <property type="component" value="Unassembled WGS sequence"/>
</dbReference>
<evidence type="ECO:0000259" key="5">
    <source>
        <dbReference type="Pfam" id="PF00389"/>
    </source>
</evidence>
<evidence type="ECO:0000256" key="1">
    <source>
        <dbReference type="ARBA" id="ARBA00005854"/>
    </source>
</evidence>
<dbReference type="InParanoid" id="K0YV19"/>
<dbReference type="Pfam" id="PF02826">
    <property type="entry name" value="2-Hacid_dh_C"/>
    <property type="match status" value="1"/>
</dbReference>
<dbReference type="EMBL" id="ADMD01000009">
    <property type="protein sequence ID" value="EJZ83334.1"/>
    <property type="molecule type" value="Genomic_DNA"/>
</dbReference>
<sequence length="325" mass="35220">MKIAIVGFDFPDCALEEGLCRKEGIAIQRFDGKSPEYILEHVHDVDGVISSYGEFTDEVIKALSPRLKVISRTGTGYDEIDVSSATKHGVAVCNVPGYGTEVVSDHAIALALACLRRINEQDAAMRKGQWGYESTRPLGQCKGRVFGVIGMGSIGSAVARKAAGLGFEVVCWSRSLPAGSRSRGGYRVVELDELARTCDVISLHAALTEETRHLVDERLISLMRPETVIVNTSRGAVIDTAALARALEEGRLWGAGIDVFETEPIERDDPLLKAPRTVLTPHAAYWSEESGVELRTRACRAAIDVLKGNAPRDCLNPKTLETNSA</sequence>
<dbReference type="InterPro" id="IPR043322">
    <property type="entry name" value="CtBP"/>
</dbReference>
<dbReference type="SUPFAM" id="SSF51735">
    <property type="entry name" value="NAD(P)-binding Rossmann-fold domains"/>
    <property type="match status" value="1"/>
</dbReference>
<evidence type="ECO:0000256" key="2">
    <source>
        <dbReference type="ARBA" id="ARBA00023002"/>
    </source>
</evidence>
<protein>
    <recommendedName>
        <fullName evidence="9">Phosphoglycerate dehydrogenase</fullName>
    </recommendedName>
</protein>
<dbReference type="CDD" id="cd05299">
    <property type="entry name" value="CtBP_dh"/>
    <property type="match status" value="1"/>
</dbReference>
<dbReference type="GO" id="GO:0016616">
    <property type="term" value="F:oxidoreductase activity, acting on the CH-OH group of donors, NAD or NADP as acceptor"/>
    <property type="evidence" value="ECO:0007669"/>
    <property type="project" value="InterPro"/>
</dbReference>
<evidence type="ECO:0000259" key="6">
    <source>
        <dbReference type="Pfam" id="PF02826"/>
    </source>
</evidence>
<gene>
    <name evidence="7" type="ORF">HMPREF9451_01856</name>
</gene>
<keyword evidence="2 4" id="KW-0560">Oxidoreductase</keyword>
<comment type="similarity">
    <text evidence="1 4">Belongs to the D-isomer specific 2-hydroxyacid dehydrogenase family.</text>
</comment>
<dbReference type="AlphaFoldDB" id="K0YV19"/>
<dbReference type="PATRIC" id="fig|742818.3.peg.1964"/>
<accession>K0YV19</accession>
<dbReference type="PANTHER" id="PTHR43761">
    <property type="entry name" value="D-ISOMER SPECIFIC 2-HYDROXYACID DEHYDROGENASE FAMILY PROTEIN (AFU_ORTHOLOGUE AFUA_1G13630)"/>
    <property type="match status" value="1"/>
</dbReference>
<dbReference type="FunFam" id="3.40.50.720:FF:000203">
    <property type="entry name" value="D-3-phosphoglycerate dehydrogenase (SerA)"/>
    <property type="match status" value="1"/>
</dbReference>
<dbReference type="HOGENOM" id="CLU_019796_1_3_11"/>
<dbReference type="RefSeq" id="WP_009140030.1">
    <property type="nucleotide sequence ID" value="NZ_JH815199.1"/>
</dbReference>
<dbReference type="Pfam" id="PF00389">
    <property type="entry name" value="2-Hacid_dh"/>
    <property type="match status" value="1"/>
</dbReference>
<keyword evidence="8" id="KW-1185">Reference proteome</keyword>
<feature type="domain" description="D-isomer specific 2-hydroxyacid dehydrogenase catalytic" evidence="5">
    <location>
        <begin position="19"/>
        <end position="316"/>
    </location>
</feature>
<evidence type="ECO:0000313" key="7">
    <source>
        <dbReference type="EMBL" id="EJZ83334.1"/>
    </source>
</evidence>
<dbReference type="Gene3D" id="3.40.50.720">
    <property type="entry name" value="NAD(P)-binding Rossmann-like Domain"/>
    <property type="match status" value="2"/>
</dbReference>
<dbReference type="eggNOG" id="COG1052">
    <property type="taxonomic scope" value="Bacteria"/>
</dbReference>
<evidence type="ECO:0000313" key="8">
    <source>
        <dbReference type="Proteomes" id="UP000006069"/>
    </source>
</evidence>
<name>K0YV19_9ACTN</name>
<evidence type="ECO:0000256" key="3">
    <source>
        <dbReference type="ARBA" id="ARBA00023027"/>
    </source>
</evidence>
<dbReference type="GO" id="GO:0051287">
    <property type="term" value="F:NAD binding"/>
    <property type="evidence" value="ECO:0007669"/>
    <property type="project" value="InterPro"/>
</dbReference>
<organism evidence="7 8">
    <name type="scientific">Slackia piriformis YIT 12062</name>
    <dbReference type="NCBI Taxonomy" id="742818"/>
    <lineage>
        <taxon>Bacteria</taxon>
        <taxon>Bacillati</taxon>
        <taxon>Actinomycetota</taxon>
        <taxon>Coriobacteriia</taxon>
        <taxon>Eggerthellales</taxon>
        <taxon>Eggerthellaceae</taxon>
        <taxon>Slackia</taxon>
    </lineage>
</organism>
<evidence type="ECO:0000256" key="4">
    <source>
        <dbReference type="RuleBase" id="RU003719"/>
    </source>
</evidence>
<dbReference type="PANTHER" id="PTHR43761:SF1">
    <property type="entry name" value="D-ISOMER SPECIFIC 2-HYDROXYACID DEHYDROGENASE CATALYTIC DOMAIN-CONTAINING PROTEIN-RELATED"/>
    <property type="match status" value="1"/>
</dbReference>
<keyword evidence="3" id="KW-0520">NAD</keyword>
<comment type="caution">
    <text evidence="7">The sequence shown here is derived from an EMBL/GenBank/DDBJ whole genome shotgun (WGS) entry which is preliminary data.</text>
</comment>
<dbReference type="InterPro" id="IPR006140">
    <property type="entry name" value="D-isomer_DH_NAD-bd"/>
</dbReference>
<reference evidence="7 8" key="1">
    <citation type="submission" date="2012-08" db="EMBL/GenBank/DDBJ databases">
        <title>The Genome Sequence of Slackia piriformis YIT 12062.</title>
        <authorList>
            <consortium name="The Broad Institute Genome Sequencing Platform"/>
            <person name="Earl A."/>
            <person name="Ward D."/>
            <person name="Feldgarden M."/>
            <person name="Gevers D."/>
            <person name="Morotomi M."/>
            <person name="Walker B."/>
            <person name="Young S.K."/>
            <person name="Zeng Q."/>
            <person name="Gargeya S."/>
            <person name="Fitzgerald M."/>
            <person name="Haas B."/>
            <person name="Abouelleil A."/>
            <person name="Alvarado L."/>
            <person name="Arachchi H.M."/>
            <person name="Berlin A.M."/>
            <person name="Chapman S.B."/>
            <person name="Goldberg J."/>
            <person name="Griggs A."/>
            <person name="Gujja S."/>
            <person name="Hansen M."/>
            <person name="Howarth C."/>
            <person name="Imamovic A."/>
            <person name="Larimer J."/>
            <person name="McCowen C."/>
            <person name="Montmayeur A."/>
            <person name="Murphy C."/>
            <person name="Neiman D."/>
            <person name="Pearson M."/>
            <person name="Priest M."/>
            <person name="Roberts A."/>
            <person name="Saif S."/>
            <person name="Shea T."/>
            <person name="Sisk P."/>
            <person name="Sykes S."/>
            <person name="Wortman J."/>
            <person name="Nusbaum C."/>
            <person name="Birren B."/>
        </authorList>
    </citation>
    <scope>NUCLEOTIDE SEQUENCE [LARGE SCALE GENOMIC DNA]</scope>
    <source>
        <strain evidence="7 8">YIT 12062</strain>
    </source>
</reference>
<evidence type="ECO:0008006" key="9">
    <source>
        <dbReference type="Google" id="ProtNLM"/>
    </source>
</evidence>
<dbReference type="InterPro" id="IPR006139">
    <property type="entry name" value="D-isomer_2_OHA_DH_cat_dom"/>
</dbReference>